<dbReference type="PANTHER" id="PTHR30160:SF1">
    <property type="entry name" value="LIPOPOLYSACCHARIDE 1,2-N-ACETYLGLUCOSAMINETRANSFERASE-RELATED"/>
    <property type="match status" value="1"/>
</dbReference>
<dbReference type="PANTHER" id="PTHR30160">
    <property type="entry name" value="TETRAACYLDISACCHARIDE 4'-KINASE-RELATED"/>
    <property type="match status" value="1"/>
</dbReference>
<dbReference type="SUPFAM" id="SSF53756">
    <property type="entry name" value="UDP-Glycosyltransferase/glycogen phosphorylase"/>
    <property type="match status" value="1"/>
</dbReference>
<dbReference type="GO" id="GO:0008713">
    <property type="term" value="F:ADP-heptose-lipopolysaccharide heptosyltransferase activity"/>
    <property type="evidence" value="ECO:0007669"/>
    <property type="project" value="TreeGrafter"/>
</dbReference>
<dbReference type="AlphaFoldDB" id="A0A7C3LXR0"/>
<organism evidence="3">
    <name type="scientific">Leptospirillum ferriphilum</name>
    <dbReference type="NCBI Taxonomy" id="178606"/>
    <lineage>
        <taxon>Bacteria</taxon>
        <taxon>Pseudomonadati</taxon>
        <taxon>Nitrospirota</taxon>
        <taxon>Nitrospiria</taxon>
        <taxon>Nitrospirales</taxon>
        <taxon>Nitrospiraceae</taxon>
        <taxon>Leptospirillum</taxon>
    </lineage>
</organism>
<dbReference type="Gene3D" id="3.40.50.2000">
    <property type="entry name" value="Glycogen Phosphorylase B"/>
    <property type="match status" value="2"/>
</dbReference>
<reference evidence="3" key="1">
    <citation type="journal article" date="2020" name="mSystems">
        <title>Genome- and Community-Level Interaction Insights into Carbon Utilization and Element Cycling Functions of Hydrothermarchaeota in Hydrothermal Sediment.</title>
        <authorList>
            <person name="Zhou Z."/>
            <person name="Liu Y."/>
            <person name="Xu W."/>
            <person name="Pan J."/>
            <person name="Luo Z.H."/>
            <person name="Li M."/>
        </authorList>
    </citation>
    <scope>NUCLEOTIDE SEQUENCE [LARGE SCALE GENOMIC DNA]</scope>
    <source>
        <strain evidence="3">SpSt-902</strain>
    </source>
</reference>
<gene>
    <name evidence="3" type="ORF">ENX03_08340</name>
</gene>
<dbReference type="GO" id="GO:0009244">
    <property type="term" value="P:lipopolysaccharide core region biosynthetic process"/>
    <property type="evidence" value="ECO:0007669"/>
    <property type="project" value="TreeGrafter"/>
</dbReference>
<dbReference type="InterPro" id="IPR051199">
    <property type="entry name" value="LPS_LOS_Heptosyltrfase"/>
</dbReference>
<proteinExistence type="predicted"/>
<name>A0A7C3LXR0_9BACT</name>
<comment type="caution">
    <text evidence="3">The sequence shown here is derived from an EMBL/GenBank/DDBJ whole genome shotgun (WGS) entry which is preliminary data.</text>
</comment>
<dbReference type="Pfam" id="PF01075">
    <property type="entry name" value="Glyco_transf_9"/>
    <property type="match status" value="1"/>
</dbReference>
<dbReference type="CDD" id="cd03789">
    <property type="entry name" value="GT9_LPS_heptosyltransferase"/>
    <property type="match status" value="1"/>
</dbReference>
<accession>A0A7C3LXR0</accession>
<evidence type="ECO:0000256" key="2">
    <source>
        <dbReference type="ARBA" id="ARBA00022679"/>
    </source>
</evidence>
<keyword evidence="1" id="KW-0328">Glycosyltransferase</keyword>
<keyword evidence="2 3" id="KW-0808">Transferase</keyword>
<protein>
    <submittedName>
        <fullName evidence="3">Lipopolysaccharide heptosyltransferase family protein</fullName>
    </submittedName>
</protein>
<dbReference type="GO" id="GO:0005829">
    <property type="term" value="C:cytosol"/>
    <property type="evidence" value="ECO:0007669"/>
    <property type="project" value="TreeGrafter"/>
</dbReference>
<dbReference type="EMBL" id="DTMM01000175">
    <property type="protein sequence ID" value="HFT93924.1"/>
    <property type="molecule type" value="Genomic_DNA"/>
</dbReference>
<sequence length="368" mass="40850">MGQSRRILIIKPSSLGDIVHAFPMVEQILHHEPDARIDWVANSEFVPLVRRHPGIHRVLSFPRKEWGSPSFFSSLKNFINDLRTERYDYILDAQGLLRSALIARTALGKEIVGFSDAREGASFFYSRKIRIPRIPENSLHAVRKNLLLLESMGLPPDIRNVSVTYTEKDRMDLASLMSEEGFSGKEPYIVLHPGAKRSIKQWPSPYFSDLLTRLKSAFPHISLVLIGSHEDKALLSEIAGRTRAEPLILPGKIPIDLLPLFFSGALLYIGNDSGPLHLAVMSGTRTISFYGSSSPARTGPFGEPGMHMTLGDPVPCSPCGDFRRFCSHQSCLVGVTPEVVLDRALALIVTENMNIRKDAGEVVSRKSA</sequence>
<evidence type="ECO:0000256" key="1">
    <source>
        <dbReference type="ARBA" id="ARBA00022676"/>
    </source>
</evidence>
<evidence type="ECO:0000313" key="3">
    <source>
        <dbReference type="EMBL" id="HFT93924.1"/>
    </source>
</evidence>
<dbReference type="InterPro" id="IPR002201">
    <property type="entry name" value="Glyco_trans_9"/>
</dbReference>